<proteinExistence type="predicted"/>
<dbReference type="WBParaSite" id="sdigi.contig15.g1458.t1">
    <property type="protein sequence ID" value="sdigi.contig15.g1458.t1"/>
    <property type="gene ID" value="sdigi.contig15.g1458"/>
</dbReference>
<sequence length="165" mass="18218">MIVTSSSITAPHHHCHHSITTPPSTVVPMLRQLSNQFTTRTSLDGSLRGFSGYPLFAVSSCVVASVEVTVCCAVSSWSLAGRQFDGEVDRRLCGQLWVTATDEGKIDSRLIDPFNSFILAEDVSERNVAVLSNGDRDGRRRQQRRGRGRQFCLLTTGRVTVFCEK</sequence>
<accession>A0A915PM55</accession>
<dbReference type="AlphaFoldDB" id="A0A915PM55"/>
<reference evidence="2" key="1">
    <citation type="submission" date="2022-11" db="UniProtKB">
        <authorList>
            <consortium name="WormBaseParasite"/>
        </authorList>
    </citation>
    <scope>IDENTIFICATION</scope>
</reference>
<evidence type="ECO:0000313" key="1">
    <source>
        <dbReference type="Proteomes" id="UP000887581"/>
    </source>
</evidence>
<keyword evidence="1" id="KW-1185">Reference proteome</keyword>
<organism evidence="1 2">
    <name type="scientific">Setaria digitata</name>
    <dbReference type="NCBI Taxonomy" id="48799"/>
    <lineage>
        <taxon>Eukaryota</taxon>
        <taxon>Metazoa</taxon>
        <taxon>Ecdysozoa</taxon>
        <taxon>Nematoda</taxon>
        <taxon>Chromadorea</taxon>
        <taxon>Rhabditida</taxon>
        <taxon>Spirurina</taxon>
        <taxon>Spiruromorpha</taxon>
        <taxon>Filarioidea</taxon>
        <taxon>Setariidae</taxon>
        <taxon>Setaria</taxon>
    </lineage>
</organism>
<evidence type="ECO:0000313" key="2">
    <source>
        <dbReference type="WBParaSite" id="sdigi.contig15.g1458.t1"/>
    </source>
</evidence>
<name>A0A915PM55_9BILA</name>
<dbReference type="Proteomes" id="UP000887581">
    <property type="component" value="Unplaced"/>
</dbReference>
<protein>
    <submittedName>
        <fullName evidence="2">Uncharacterized protein</fullName>
    </submittedName>
</protein>